<evidence type="ECO:0000256" key="8">
    <source>
        <dbReference type="ARBA" id="ARBA00022723"/>
    </source>
</evidence>
<dbReference type="NCBIfam" id="TIGR00577">
    <property type="entry name" value="fpg"/>
    <property type="match status" value="1"/>
</dbReference>
<accession>A0A1H0B8Y9</accession>
<keyword evidence="13" id="KW-0238">DNA-binding</keyword>
<dbReference type="Gene3D" id="1.10.8.50">
    <property type="match status" value="1"/>
</dbReference>
<dbReference type="InterPro" id="IPR015886">
    <property type="entry name" value="H2TH_FPG"/>
</dbReference>
<keyword evidence="16" id="KW-0511">Multifunctional enzyme</keyword>
<evidence type="ECO:0000256" key="5">
    <source>
        <dbReference type="ARBA" id="ARBA00012024"/>
    </source>
</evidence>
<dbReference type="STRING" id="206665.SAMN04488516_10284"/>
<dbReference type="SUPFAM" id="SSF46946">
    <property type="entry name" value="S13-like H2TH domain"/>
    <property type="match status" value="1"/>
</dbReference>
<keyword evidence="17" id="KW-0326">Glycosidase</keyword>
<evidence type="ECO:0000256" key="1">
    <source>
        <dbReference type="ARBA" id="ARBA00001668"/>
    </source>
</evidence>
<dbReference type="CDD" id="cd08966">
    <property type="entry name" value="EcFpg-like_N"/>
    <property type="match status" value="1"/>
</dbReference>
<dbReference type="InterPro" id="IPR012319">
    <property type="entry name" value="FPG_cat"/>
</dbReference>
<feature type="domain" description="FPG-type" evidence="21">
    <location>
        <begin position="234"/>
        <end position="268"/>
    </location>
</feature>
<keyword evidence="8" id="KW-0479">Metal-binding</keyword>
<evidence type="ECO:0000256" key="2">
    <source>
        <dbReference type="ARBA" id="ARBA00001947"/>
    </source>
</evidence>
<dbReference type="InterPro" id="IPR010979">
    <property type="entry name" value="Ribosomal_uS13-like_H2TH"/>
</dbReference>
<gene>
    <name evidence="23" type="ORF">SAMN04488516_10284</name>
</gene>
<reference evidence="23 24" key="1">
    <citation type="submission" date="2016-10" db="EMBL/GenBank/DDBJ databases">
        <authorList>
            <person name="de Groot N.N."/>
        </authorList>
    </citation>
    <scope>NUCLEOTIDE SEQUENCE [LARGE SCALE GENOMIC DNA]</scope>
    <source>
        <strain evidence="23 24">DSM 15269</strain>
    </source>
</reference>
<sequence length="271" mass="31104">MPELPEVETIKNGLSILKGQSITKLNILSTHCLRPNHNRFHSLRGQVVTNISRRGKLLIIHLSSGNFLIFHLKMTGKLILADFQDILDKHTHLEFFFKSNRLFFNDVRKFGFVCLFSKQELLEWNFWRTLGPEPFKISSIDFAQQISKSKANIKSLLLNQKIIAGIGNIYADESLFISKIHPLSKANKIPFNILQNLHKNLIFVLKKAISLGGSSFKDYVNSLGKRGNFQDHFFVYSRAGKSCYKCKNTLKKIKVAGRTTIVCLKCQKRYE</sequence>
<evidence type="ECO:0000259" key="22">
    <source>
        <dbReference type="PROSITE" id="PS51068"/>
    </source>
</evidence>
<dbReference type="PANTHER" id="PTHR22993:SF9">
    <property type="entry name" value="FORMAMIDOPYRIMIDINE-DNA GLYCOSYLASE"/>
    <property type="match status" value="1"/>
</dbReference>
<dbReference type="NCBIfam" id="NF002211">
    <property type="entry name" value="PRK01103.1"/>
    <property type="match status" value="1"/>
</dbReference>
<dbReference type="Gene3D" id="3.20.190.10">
    <property type="entry name" value="MutM-like, N-terminal"/>
    <property type="match status" value="1"/>
</dbReference>
<dbReference type="InterPro" id="IPR035937">
    <property type="entry name" value="FPG_N"/>
</dbReference>
<evidence type="ECO:0000313" key="24">
    <source>
        <dbReference type="Proteomes" id="UP000199602"/>
    </source>
</evidence>
<dbReference type="EMBL" id="FNIN01000002">
    <property type="protein sequence ID" value="SDN42128.1"/>
    <property type="molecule type" value="Genomic_DNA"/>
</dbReference>
<dbReference type="GO" id="GO:0140078">
    <property type="term" value="F:class I DNA-(apurinic or apyrimidinic site) endonuclease activity"/>
    <property type="evidence" value="ECO:0007669"/>
    <property type="project" value="UniProtKB-EC"/>
</dbReference>
<dbReference type="PROSITE" id="PS51068">
    <property type="entry name" value="FPG_CAT"/>
    <property type="match status" value="1"/>
</dbReference>
<evidence type="ECO:0000256" key="3">
    <source>
        <dbReference type="ARBA" id="ARBA00009409"/>
    </source>
</evidence>
<evidence type="ECO:0000256" key="9">
    <source>
        <dbReference type="ARBA" id="ARBA00022763"/>
    </source>
</evidence>
<dbReference type="InterPro" id="IPR000214">
    <property type="entry name" value="Znf_DNA_glyclase/AP_lyase"/>
</dbReference>
<dbReference type="RefSeq" id="WP_092063110.1">
    <property type="nucleotide sequence ID" value="NZ_FNIN01000002.1"/>
</dbReference>
<keyword evidence="24" id="KW-1185">Reference proteome</keyword>
<evidence type="ECO:0000256" key="16">
    <source>
        <dbReference type="ARBA" id="ARBA00023268"/>
    </source>
</evidence>
<feature type="domain" description="Formamidopyrimidine-DNA glycosylase catalytic" evidence="22">
    <location>
        <begin position="2"/>
        <end position="111"/>
    </location>
</feature>
<dbReference type="OrthoDB" id="9800855at2"/>
<evidence type="ECO:0000313" key="23">
    <source>
        <dbReference type="EMBL" id="SDN42128.1"/>
    </source>
</evidence>
<keyword evidence="15 23" id="KW-0456">Lyase</keyword>
<name>A0A1H0B8Y9_9BACT</name>
<dbReference type="SMART" id="SM00898">
    <property type="entry name" value="Fapy_DNA_glyco"/>
    <property type="match status" value="1"/>
</dbReference>
<evidence type="ECO:0000259" key="21">
    <source>
        <dbReference type="PROSITE" id="PS51066"/>
    </source>
</evidence>
<dbReference type="SUPFAM" id="SSF81624">
    <property type="entry name" value="N-terminal domain of MutM-like DNA repair proteins"/>
    <property type="match status" value="1"/>
</dbReference>
<keyword evidence="10 20" id="KW-0863">Zinc-finger</keyword>
<dbReference type="SUPFAM" id="SSF57716">
    <property type="entry name" value="Glucocorticoid receptor-like (DNA-binding domain)"/>
    <property type="match status" value="1"/>
</dbReference>
<evidence type="ECO:0000256" key="20">
    <source>
        <dbReference type="PROSITE-ProRule" id="PRU00391"/>
    </source>
</evidence>
<proteinExistence type="inferred from homology"/>
<dbReference type="GO" id="GO:0034039">
    <property type="term" value="F:8-oxo-7,8-dihydroguanine DNA N-glycosylase activity"/>
    <property type="evidence" value="ECO:0007669"/>
    <property type="project" value="TreeGrafter"/>
</dbReference>
<comment type="catalytic activity">
    <reaction evidence="19">
        <text>2'-deoxyribonucleotide-(2'-deoxyribose 5'-phosphate)-2'-deoxyribonucleotide-DNA = a 3'-end 2'-deoxyribonucleotide-(2,3-dehydro-2,3-deoxyribose 5'-phosphate)-DNA + a 5'-end 5'-phospho-2'-deoxyribonucleoside-DNA + H(+)</text>
        <dbReference type="Rhea" id="RHEA:66592"/>
        <dbReference type="Rhea" id="RHEA-COMP:13180"/>
        <dbReference type="Rhea" id="RHEA-COMP:16897"/>
        <dbReference type="Rhea" id="RHEA-COMP:17067"/>
        <dbReference type="ChEBI" id="CHEBI:15378"/>
        <dbReference type="ChEBI" id="CHEBI:136412"/>
        <dbReference type="ChEBI" id="CHEBI:157695"/>
        <dbReference type="ChEBI" id="CHEBI:167181"/>
        <dbReference type="EC" id="4.2.99.18"/>
    </reaction>
</comment>
<dbReference type="AlphaFoldDB" id="A0A1H0B8Y9"/>
<dbReference type="SMART" id="SM01232">
    <property type="entry name" value="H2TH"/>
    <property type="match status" value="1"/>
</dbReference>
<keyword evidence="14" id="KW-0234">DNA repair</keyword>
<evidence type="ECO:0000256" key="19">
    <source>
        <dbReference type="ARBA" id="ARBA00044632"/>
    </source>
</evidence>
<evidence type="ECO:0000256" key="14">
    <source>
        <dbReference type="ARBA" id="ARBA00023204"/>
    </source>
</evidence>
<dbReference type="EC" id="4.2.99.18" evidence="6"/>
<dbReference type="Proteomes" id="UP000199602">
    <property type="component" value="Unassembled WGS sequence"/>
</dbReference>
<evidence type="ECO:0000256" key="12">
    <source>
        <dbReference type="ARBA" id="ARBA00022833"/>
    </source>
</evidence>
<evidence type="ECO:0000256" key="10">
    <source>
        <dbReference type="ARBA" id="ARBA00022771"/>
    </source>
</evidence>
<dbReference type="Pfam" id="PF06831">
    <property type="entry name" value="H2TH"/>
    <property type="match status" value="1"/>
</dbReference>
<comment type="catalytic activity">
    <reaction evidence="1">
        <text>Hydrolysis of DNA containing ring-opened 7-methylguanine residues, releasing 2,6-diamino-4-hydroxy-5-(N-methyl)formamidopyrimidine.</text>
        <dbReference type="EC" id="3.2.2.23"/>
    </reaction>
</comment>
<dbReference type="PANTHER" id="PTHR22993">
    <property type="entry name" value="FORMAMIDOPYRIMIDINE-DNA GLYCOSYLASE"/>
    <property type="match status" value="1"/>
</dbReference>
<evidence type="ECO:0000256" key="15">
    <source>
        <dbReference type="ARBA" id="ARBA00023239"/>
    </source>
</evidence>
<dbReference type="GO" id="GO:0006284">
    <property type="term" value="P:base-excision repair"/>
    <property type="evidence" value="ECO:0007669"/>
    <property type="project" value="InterPro"/>
</dbReference>
<organism evidence="23 24">
    <name type="scientific">Desulfonauticus submarinus</name>
    <dbReference type="NCBI Taxonomy" id="206665"/>
    <lineage>
        <taxon>Bacteria</taxon>
        <taxon>Pseudomonadati</taxon>
        <taxon>Thermodesulfobacteriota</taxon>
        <taxon>Desulfovibrionia</taxon>
        <taxon>Desulfovibrionales</taxon>
        <taxon>Desulfonauticaceae</taxon>
        <taxon>Desulfonauticus</taxon>
    </lineage>
</organism>
<dbReference type="GO" id="GO:0008270">
    <property type="term" value="F:zinc ion binding"/>
    <property type="evidence" value="ECO:0007669"/>
    <property type="project" value="UniProtKB-KW"/>
</dbReference>
<dbReference type="InterPro" id="IPR020629">
    <property type="entry name" value="FPG_Glyclase"/>
</dbReference>
<evidence type="ECO:0000256" key="11">
    <source>
        <dbReference type="ARBA" id="ARBA00022801"/>
    </source>
</evidence>
<dbReference type="FunFam" id="1.10.8.50:FF:000003">
    <property type="entry name" value="Formamidopyrimidine-DNA glycosylase"/>
    <property type="match status" value="1"/>
</dbReference>
<comment type="subunit">
    <text evidence="4">Monomer.</text>
</comment>
<evidence type="ECO:0000256" key="13">
    <source>
        <dbReference type="ARBA" id="ARBA00023125"/>
    </source>
</evidence>
<dbReference type="EC" id="3.2.2.23" evidence="5"/>
<dbReference type="PROSITE" id="PS51066">
    <property type="entry name" value="ZF_FPG_2"/>
    <property type="match status" value="1"/>
</dbReference>
<comment type="cofactor">
    <cofactor evidence="2">
        <name>Zn(2+)</name>
        <dbReference type="ChEBI" id="CHEBI:29105"/>
    </cofactor>
</comment>
<dbReference type="Pfam" id="PF01149">
    <property type="entry name" value="Fapy_DNA_glyco"/>
    <property type="match status" value="1"/>
</dbReference>
<keyword evidence="12" id="KW-0862">Zinc</keyword>
<evidence type="ECO:0000256" key="17">
    <source>
        <dbReference type="ARBA" id="ARBA00023295"/>
    </source>
</evidence>
<evidence type="ECO:0000256" key="7">
    <source>
        <dbReference type="ARBA" id="ARBA00016240"/>
    </source>
</evidence>
<keyword evidence="11" id="KW-0378">Hydrolase</keyword>
<evidence type="ECO:0000256" key="6">
    <source>
        <dbReference type="ARBA" id="ARBA00012720"/>
    </source>
</evidence>
<dbReference type="GO" id="GO:0003684">
    <property type="term" value="F:damaged DNA binding"/>
    <property type="evidence" value="ECO:0007669"/>
    <property type="project" value="InterPro"/>
</dbReference>
<protein>
    <recommendedName>
        <fullName evidence="7">Formamidopyrimidine-DNA glycosylase</fullName>
        <ecNumber evidence="5">3.2.2.23</ecNumber>
        <ecNumber evidence="6">4.2.99.18</ecNumber>
    </recommendedName>
    <alternativeName>
        <fullName evidence="18">DNA-(apurinic or apyrimidinic site) lyase MutM</fullName>
    </alternativeName>
</protein>
<evidence type="ECO:0000256" key="18">
    <source>
        <dbReference type="ARBA" id="ARBA00030638"/>
    </source>
</evidence>
<keyword evidence="9" id="KW-0227">DNA damage</keyword>
<comment type="similarity">
    <text evidence="3">Belongs to the FPG family.</text>
</comment>
<evidence type="ECO:0000256" key="4">
    <source>
        <dbReference type="ARBA" id="ARBA00011245"/>
    </source>
</evidence>